<evidence type="ECO:0000313" key="13">
    <source>
        <dbReference type="Proteomes" id="UP001497497"/>
    </source>
</evidence>
<dbReference type="PROSITE" id="PS51120">
    <property type="entry name" value="LDLRB"/>
    <property type="match status" value="6"/>
</dbReference>
<feature type="repeat" description="LDL-receptor class B" evidence="6">
    <location>
        <begin position="541"/>
        <end position="588"/>
    </location>
</feature>
<dbReference type="AlphaFoldDB" id="A0AAV2IHX1"/>
<keyword evidence="9" id="KW-0472">Membrane</keyword>
<evidence type="ECO:0000256" key="6">
    <source>
        <dbReference type="PROSITE-ProRule" id="PRU00461"/>
    </source>
</evidence>
<accession>A0AAV2IHX1</accession>
<dbReference type="SUPFAM" id="SSF63825">
    <property type="entry name" value="YWTD domain"/>
    <property type="match status" value="3"/>
</dbReference>
<comment type="caution">
    <text evidence="12">The sequence shown here is derived from an EMBL/GenBank/DDBJ whole genome shotgun (WGS) entry which is preliminary data.</text>
</comment>
<feature type="repeat" description="LDL-receptor class B" evidence="6">
    <location>
        <begin position="771"/>
        <end position="814"/>
    </location>
</feature>
<evidence type="ECO:0000256" key="2">
    <source>
        <dbReference type="ARBA" id="ARBA00022729"/>
    </source>
</evidence>
<keyword evidence="13" id="KW-1185">Reference proteome</keyword>
<dbReference type="InterPro" id="IPR000033">
    <property type="entry name" value="LDLR_classB_rpt"/>
</dbReference>
<keyword evidence="2 10" id="KW-0732">Signal</keyword>
<evidence type="ECO:0000256" key="1">
    <source>
        <dbReference type="ARBA" id="ARBA00022536"/>
    </source>
</evidence>
<feature type="repeat" description="LDL-receptor class B" evidence="6">
    <location>
        <begin position="499"/>
        <end position="540"/>
    </location>
</feature>
<dbReference type="Pfam" id="PF01549">
    <property type="entry name" value="ShK"/>
    <property type="match status" value="1"/>
</dbReference>
<dbReference type="InterPro" id="IPR003582">
    <property type="entry name" value="ShKT_dom"/>
</dbReference>
<keyword evidence="4" id="KW-1015">Disulfide bond</keyword>
<feature type="region of interest" description="Disordered" evidence="8">
    <location>
        <begin position="1034"/>
        <end position="1078"/>
    </location>
</feature>
<dbReference type="PANTHER" id="PTHR46513:SF13">
    <property type="entry name" value="EGF-LIKE DOMAIN-CONTAINING PROTEIN"/>
    <property type="match status" value="1"/>
</dbReference>
<dbReference type="SMART" id="SM00254">
    <property type="entry name" value="ShKT"/>
    <property type="match status" value="1"/>
</dbReference>
<dbReference type="InterPro" id="IPR000742">
    <property type="entry name" value="EGF"/>
</dbReference>
<feature type="compositionally biased region" description="Low complexity" evidence="8">
    <location>
        <begin position="1035"/>
        <end position="1076"/>
    </location>
</feature>
<dbReference type="EMBL" id="CAXITT010000834">
    <property type="protein sequence ID" value="CAL1546616.1"/>
    <property type="molecule type" value="Genomic_DNA"/>
</dbReference>
<feature type="repeat" description="LDL-receptor class B" evidence="6">
    <location>
        <begin position="226"/>
        <end position="269"/>
    </location>
</feature>
<proteinExistence type="predicted"/>
<dbReference type="PANTHER" id="PTHR46513">
    <property type="entry name" value="VITELLOGENIN RECEPTOR-LIKE PROTEIN-RELATED-RELATED"/>
    <property type="match status" value="1"/>
</dbReference>
<evidence type="ECO:0000313" key="12">
    <source>
        <dbReference type="EMBL" id="CAL1546616.1"/>
    </source>
</evidence>
<comment type="caution">
    <text evidence="7">Lacks conserved residue(s) required for the propagation of feature annotation.</text>
</comment>
<keyword evidence="1" id="KW-0245">EGF-like domain</keyword>
<dbReference type="FunFam" id="2.120.10.30:FF:000132">
    <property type="entry name" value="Uncharacterized protein"/>
    <property type="match status" value="1"/>
</dbReference>
<dbReference type="Gene3D" id="2.120.10.30">
    <property type="entry name" value="TolB, C-terminal domain"/>
    <property type="match status" value="3"/>
</dbReference>
<feature type="repeat" description="LDL-receptor class B" evidence="6">
    <location>
        <begin position="137"/>
        <end position="180"/>
    </location>
</feature>
<feature type="domain" description="ShKT" evidence="11">
    <location>
        <begin position="30"/>
        <end position="68"/>
    </location>
</feature>
<dbReference type="SMART" id="SM00135">
    <property type="entry name" value="LY"/>
    <property type="match status" value="12"/>
</dbReference>
<feature type="repeat" description="LDL-receptor class B" evidence="6">
    <location>
        <begin position="859"/>
        <end position="903"/>
    </location>
</feature>
<dbReference type="Proteomes" id="UP001497497">
    <property type="component" value="Unassembled WGS sequence"/>
</dbReference>
<keyword evidence="9" id="KW-1133">Transmembrane helix</keyword>
<evidence type="ECO:0000256" key="8">
    <source>
        <dbReference type="SAM" id="MobiDB-lite"/>
    </source>
</evidence>
<organism evidence="12 13">
    <name type="scientific">Lymnaea stagnalis</name>
    <name type="common">Great pond snail</name>
    <name type="synonym">Helix stagnalis</name>
    <dbReference type="NCBI Taxonomy" id="6523"/>
    <lineage>
        <taxon>Eukaryota</taxon>
        <taxon>Metazoa</taxon>
        <taxon>Spiralia</taxon>
        <taxon>Lophotrochozoa</taxon>
        <taxon>Mollusca</taxon>
        <taxon>Gastropoda</taxon>
        <taxon>Heterobranchia</taxon>
        <taxon>Euthyneura</taxon>
        <taxon>Panpulmonata</taxon>
        <taxon>Hygrophila</taxon>
        <taxon>Lymnaeoidea</taxon>
        <taxon>Lymnaeidae</taxon>
        <taxon>Lymnaea</taxon>
    </lineage>
</organism>
<keyword evidence="3" id="KW-0677">Repeat</keyword>
<keyword evidence="9" id="KW-0812">Transmembrane</keyword>
<dbReference type="PROSITE" id="PS51670">
    <property type="entry name" value="SHKT"/>
    <property type="match status" value="1"/>
</dbReference>
<feature type="signal peptide" evidence="10">
    <location>
        <begin position="1"/>
        <end position="23"/>
    </location>
</feature>
<evidence type="ECO:0000256" key="5">
    <source>
        <dbReference type="ARBA" id="ARBA00023180"/>
    </source>
</evidence>
<dbReference type="FunFam" id="2.120.10.30:FF:000241">
    <property type="entry name" value="Low-density lipoprotein receptor-related protein 6"/>
    <property type="match status" value="2"/>
</dbReference>
<feature type="chain" id="PRO_5043685238" description="ShKT domain-containing protein" evidence="10">
    <location>
        <begin position="24"/>
        <end position="1222"/>
    </location>
</feature>
<feature type="transmembrane region" description="Helical" evidence="9">
    <location>
        <begin position="1139"/>
        <end position="1163"/>
    </location>
</feature>
<evidence type="ECO:0000256" key="3">
    <source>
        <dbReference type="ARBA" id="ARBA00022737"/>
    </source>
</evidence>
<keyword evidence="5" id="KW-0325">Glycoprotein</keyword>
<evidence type="ECO:0000256" key="7">
    <source>
        <dbReference type="PROSITE-ProRule" id="PRU01005"/>
    </source>
</evidence>
<reference evidence="12 13" key="1">
    <citation type="submission" date="2024-04" db="EMBL/GenBank/DDBJ databases">
        <authorList>
            <consortium name="Genoscope - CEA"/>
            <person name="William W."/>
        </authorList>
    </citation>
    <scope>NUCLEOTIDE SEQUENCE [LARGE SCALE GENOMIC DNA]</scope>
</reference>
<protein>
    <recommendedName>
        <fullName evidence="11">ShKT domain-containing protein</fullName>
    </recommendedName>
</protein>
<sequence length="1222" mass="136604">MDSSPWIRLVLLLLLLEPEPTTGKKKDYDCRDLEMTCSILHATFDDFCSDPLHEDYVRDHCQKTCGFCIPKPEFFEHGSNLIWAQSPYVKVYTLSRLVSIQGDPVTWAASRKPQVTYISAPHYSWEFKALAFHWEDQTLFWSESTNKKIQCLVLNGSTDTLTLFSGTSTEVYGLAVDWLSRNIYFTDALYNWIVMASTDTNSNAYKIIVNDQLDAPHGIAVHPRKGLLFWSDWGERPKIEVADLLGQNRKTLVERDIVKPRGLTVDYDKDLIYWVDADKSTLEVMQLSGQGRKVIHREEGTNFYGVALYGDFLFVTEKSRGMLKVFNKQQTMVSFTLGNKPYDIIMYDGSQQMGNSSDCETMACEQLCVFDPVSGPKCLCGEGYLPDDEGSISCKPSQKLVHPSHIYAIRDSICQYPANLADMSLLNISLDSQCFLEDRQVMMCNVSHGQAMMCNNMLYYFANNTKTISRIPLELGGKGKGVTGGSGEVKGMALDWVSGNLYWTDCTSRAIRVSKKTGAHQKVLLEKLNNPVAIAVHPARGEIYWTDHGHLPDIGGKVEKANMDGTGRKVILDRNIGQPNHLYVDYQKDCLYWADSILYHVRKYDLKSGTITVAFEQPNVKFYGISFFQDYLIWTDTEDLNGIHIARMDRKEKIRGIIHPKNGIAADLITFDIKNQPEMNNSCSEGSHRCSQLCLTSEGNKGTCACGSGYEISVIDGFTCNTEPVFDNFLLMNDAYQKQIFQMSLVTAVVGAVNLFPTHEPVALAYDPYEFRVYWSDNKQNIVKQATMDGHNEKIVLYLNNGSMCDGLAADYLNKLLFFTDTGNDVIGVVSMRNYDFYTYIISSNLDEPRDIVVSPNLGLIYWSDWGLNAMIERSNMDGTDRQTIVNFTGIAWPNGLALDLSENKLYWVDAHMDSVSVIDLATNAITKLIEEPGAHYFSMDVIGPYLYVTDWKRNYLRRMSKKGGSLDQFGPAIFTRLYGIKGFNTSEAFKGVSVCVYSSCEQLCLPKLHNRYECRCSVGYVANGQSCVRESNMTTASNTTPTATEPTAPTATDSTPTEPTTATTSQSTDTPTSDESITKLPVTMTTDFGGESDPTDFGITIDITTYSGNVTVTQAVNTSQVNVSVGEVTQKSSKGIPVAVIVVIVCCIVLAVIIIVLSAVFISRRYRYKIRHGKLIEEKNPSDFYKIAFPSPGEDNVTFDTGTGIENPIYDCLNDPTSNLT</sequence>
<dbReference type="SMART" id="SM00181">
    <property type="entry name" value="EGF"/>
    <property type="match status" value="3"/>
</dbReference>
<dbReference type="InterPro" id="IPR050778">
    <property type="entry name" value="Cueball_EGF_LRP_Nidogen"/>
</dbReference>
<dbReference type="InterPro" id="IPR011042">
    <property type="entry name" value="6-blade_b-propeller_TolB-like"/>
</dbReference>
<gene>
    <name evidence="12" type="ORF">GSLYS_00019993001</name>
</gene>
<evidence type="ECO:0000256" key="10">
    <source>
        <dbReference type="SAM" id="SignalP"/>
    </source>
</evidence>
<name>A0AAV2IHX1_LYMST</name>
<evidence type="ECO:0000259" key="11">
    <source>
        <dbReference type="PROSITE" id="PS51670"/>
    </source>
</evidence>
<dbReference type="Pfam" id="PF00058">
    <property type="entry name" value="Ldl_recept_b"/>
    <property type="match status" value="4"/>
</dbReference>
<evidence type="ECO:0000256" key="4">
    <source>
        <dbReference type="ARBA" id="ARBA00023157"/>
    </source>
</evidence>
<evidence type="ECO:0000256" key="9">
    <source>
        <dbReference type="SAM" id="Phobius"/>
    </source>
</evidence>